<dbReference type="KEGG" id="peu:105131579"/>
<gene>
    <name evidence="3" type="primary">LOC105131579</name>
</gene>
<dbReference type="InterPro" id="IPR001810">
    <property type="entry name" value="F-box_dom"/>
</dbReference>
<accession>A0AAJ6XVL8</accession>
<name>A0AAJ6XVL8_POPEU</name>
<dbReference type="RefSeq" id="XP_011032922.1">
    <property type="nucleotide sequence ID" value="XM_011034620.1"/>
</dbReference>
<dbReference type="PROSITE" id="PS50181">
    <property type="entry name" value="FBOX"/>
    <property type="match status" value="1"/>
</dbReference>
<dbReference type="InterPro" id="IPR017451">
    <property type="entry name" value="F-box-assoc_interact_dom"/>
</dbReference>
<dbReference type="NCBIfam" id="TIGR01640">
    <property type="entry name" value="F_box_assoc_1"/>
    <property type="match status" value="1"/>
</dbReference>
<dbReference type="Pfam" id="PF24750">
    <property type="entry name" value="b-prop_At3g26010-like"/>
    <property type="match status" value="1"/>
</dbReference>
<protein>
    <submittedName>
        <fullName evidence="3">F-box protein At5g07610-like isoform X1</fullName>
    </submittedName>
</protein>
<dbReference type="InterPro" id="IPR055290">
    <property type="entry name" value="At3g26010-like"/>
</dbReference>
<dbReference type="GeneID" id="105131579"/>
<dbReference type="PANTHER" id="PTHR35546:SF114">
    <property type="entry name" value="F-BOX DOMAIN-CONTAINING PROTEIN"/>
    <property type="match status" value="1"/>
</dbReference>
<dbReference type="Proteomes" id="UP000694918">
    <property type="component" value="Unplaced"/>
</dbReference>
<dbReference type="CDD" id="cd22157">
    <property type="entry name" value="F-box_AtFBW1-like"/>
    <property type="match status" value="1"/>
</dbReference>
<dbReference type="PANTHER" id="PTHR35546">
    <property type="entry name" value="F-BOX PROTEIN INTERACTION DOMAIN PROTEIN-RELATED"/>
    <property type="match status" value="1"/>
</dbReference>
<sequence length="425" mass="48191">MHLINQRETAHACEKGRGGLMATSLDGKAVESKDCSCASCLFSSLPDDVLVEILCRVTDRKHLIRLKSVCKCWNNLITDACVPKISDSSPLRGFIYHVWRRVSSGKTYIDYIPCAMTPAVAPEPHEFVKSYSSLLPFEPAWVDFLDCCNGLLLFVEGSIPQYYVCNPVTKQCVAIPRDFTLEDTCSASLAFDPFKSPHYRVVCFDYSEPKGPQRLRVFSSETGSWTIQETAFGYGSKKARLAKHCIYLDGVLYRQSASKLLLCFDLNRGNSRAIELPEKERLAPNDYGCIGLSRRHLCYSDLVGTALHFWLFEDRCKNDRWTLIHNINVDYLGKHVHRLDRTTIARFGKISALRPFALHPTSEVVFFGTGGAMLSYDPEDKRVELIYRTKKDRQIMKGQISVFPYTPCLVNLKDFGQWDCSLSQP</sequence>
<evidence type="ECO:0000259" key="1">
    <source>
        <dbReference type="PROSITE" id="PS50181"/>
    </source>
</evidence>
<dbReference type="InterPro" id="IPR036047">
    <property type="entry name" value="F-box-like_dom_sf"/>
</dbReference>
<reference evidence="3" key="1">
    <citation type="submission" date="2025-08" db="UniProtKB">
        <authorList>
            <consortium name="RefSeq"/>
        </authorList>
    </citation>
    <scope>IDENTIFICATION</scope>
</reference>
<feature type="domain" description="F-box" evidence="1">
    <location>
        <begin position="39"/>
        <end position="102"/>
    </location>
</feature>
<dbReference type="SUPFAM" id="SSF81383">
    <property type="entry name" value="F-box domain"/>
    <property type="match status" value="1"/>
</dbReference>
<dbReference type="SMART" id="SM00256">
    <property type="entry name" value="FBOX"/>
    <property type="match status" value="1"/>
</dbReference>
<organism evidence="2 3">
    <name type="scientific">Populus euphratica</name>
    <name type="common">Euphrates poplar</name>
    <dbReference type="NCBI Taxonomy" id="75702"/>
    <lineage>
        <taxon>Eukaryota</taxon>
        <taxon>Viridiplantae</taxon>
        <taxon>Streptophyta</taxon>
        <taxon>Embryophyta</taxon>
        <taxon>Tracheophyta</taxon>
        <taxon>Spermatophyta</taxon>
        <taxon>Magnoliopsida</taxon>
        <taxon>eudicotyledons</taxon>
        <taxon>Gunneridae</taxon>
        <taxon>Pentapetalae</taxon>
        <taxon>rosids</taxon>
        <taxon>fabids</taxon>
        <taxon>Malpighiales</taxon>
        <taxon>Salicaceae</taxon>
        <taxon>Saliceae</taxon>
        <taxon>Populus</taxon>
    </lineage>
</organism>
<evidence type="ECO:0000313" key="3">
    <source>
        <dbReference type="RefSeq" id="XP_011032922.1"/>
    </source>
</evidence>
<dbReference type="Gene3D" id="1.20.1280.50">
    <property type="match status" value="1"/>
</dbReference>
<dbReference type="Pfam" id="PF12937">
    <property type="entry name" value="F-box-like"/>
    <property type="match status" value="1"/>
</dbReference>
<evidence type="ECO:0000313" key="2">
    <source>
        <dbReference type="Proteomes" id="UP000694918"/>
    </source>
</evidence>
<dbReference type="AlphaFoldDB" id="A0AAJ6XVL8"/>
<keyword evidence="2" id="KW-1185">Reference proteome</keyword>
<proteinExistence type="predicted"/>
<dbReference type="InterPro" id="IPR056592">
    <property type="entry name" value="Beta-prop_At3g26010-like"/>
</dbReference>